<evidence type="ECO:0000256" key="6">
    <source>
        <dbReference type="ARBA" id="ARBA00079153"/>
    </source>
</evidence>
<dbReference type="GO" id="GO:0006534">
    <property type="term" value="P:cysteine metabolic process"/>
    <property type="evidence" value="ECO:0007669"/>
    <property type="project" value="UniProtKB-ARBA"/>
</dbReference>
<dbReference type="EMBL" id="FVZE01000004">
    <property type="protein sequence ID" value="SLK02859.1"/>
    <property type="molecule type" value="Genomic_DNA"/>
</dbReference>
<gene>
    <name evidence="9" type="ORF">SAMN06295987_104159</name>
</gene>
<dbReference type="Pfam" id="PF00462">
    <property type="entry name" value="Glutaredoxin"/>
    <property type="match status" value="1"/>
</dbReference>
<dbReference type="PROSITE" id="PS51354">
    <property type="entry name" value="GLUTAREDOXIN_2"/>
    <property type="match status" value="1"/>
</dbReference>
<dbReference type="CDD" id="cd02066">
    <property type="entry name" value="GRX_family"/>
    <property type="match status" value="1"/>
</dbReference>
<dbReference type="GO" id="GO:0044272">
    <property type="term" value="P:sulfur compound biosynthetic process"/>
    <property type="evidence" value="ECO:0007669"/>
    <property type="project" value="UniProtKB-ARBA"/>
</dbReference>
<dbReference type="PANTHER" id="PTHR10314">
    <property type="entry name" value="CYSTATHIONINE BETA-SYNTHASE"/>
    <property type="match status" value="1"/>
</dbReference>
<keyword evidence="10" id="KW-1185">Reference proteome</keyword>
<accession>A0A1U6I4B3</accession>
<dbReference type="STRING" id="428990.SAMN06295987_104159"/>
<feature type="domain" description="Glutaredoxin" evidence="8">
    <location>
        <begin position="393"/>
        <end position="460"/>
    </location>
</feature>
<dbReference type="GO" id="GO:0009069">
    <property type="term" value="P:serine family amino acid metabolic process"/>
    <property type="evidence" value="ECO:0007669"/>
    <property type="project" value="UniProtKB-ARBA"/>
</dbReference>
<evidence type="ECO:0000256" key="1">
    <source>
        <dbReference type="ARBA" id="ARBA00001933"/>
    </source>
</evidence>
<evidence type="ECO:0000313" key="9">
    <source>
        <dbReference type="EMBL" id="SLK02859.1"/>
    </source>
</evidence>
<evidence type="ECO:0000256" key="4">
    <source>
        <dbReference type="ARBA" id="ARBA00072081"/>
    </source>
</evidence>
<dbReference type="Proteomes" id="UP000190989">
    <property type="component" value="Unassembled WGS sequence"/>
</dbReference>
<comment type="cofactor">
    <cofactor evidence="1">
        <name>pyridoxal 5'-phosphate</name>
        <dbReference type="ChEBI" id="CHEBI:597326"/>
    </cofactor>
</comment>
<comment type="similarity">
    <text evidence="2">Belongs to the cysteine synthase/cystathionine beta-synthase family.</text>
</comment>
<evidence type="ECO:0000256" key="5">
    <source>
        <dbReference type="ARBA" id="ARBA00078257"/>
    </source>
</evidence>
<dbReference type="Pfam" id="PF00291">
    <property type="entry name" value="PALP"/>
    <property type="match status" value="1"/>
</dbReference>
<dbReference type="InterPro" id="IPR001926">
    <property type="entry name" value="TrpB-like_PALP"/>
</dbReference>
<dbReference type="PRINTS" id="PR00160">
    <property type="entry name" value="GLUTAREDOXIN"/>
</dbReference>
<dbReference type="SUPFAM" id="SSF52833">
    <property type="entry name" value="Thioredoxin-like"/>
    <property type="match status" value="1"/>
</dbReference>
<evidence type="ECO:0000256" key="2">
    <source>
        <dbReference type="ARBA" id="ARBA00007103"/>
    </source>
</evidence>
<dbReference type="InterPro" id="IPR002109">
    <property type="entry name" value="Glutaredoxin"/>
</dbReference>
<feature type="domain" description="Tryptophan synthase beta chain-like PALP" evidence="7">
    <location>
        <begin position="20"/>
        <end position="324"/>
    </location>
</feature>
<dbReference type="InterPro" id="IPR014025">
    <property type="entry name" value="Glutaredoxin_subgr"/>
</dbReference>
<reference evidence="10" key="1">
    <citation type="submission" date="2017-02" db="EMBL/GenBank/DDBJ databases">
        <authorList>
            <person name="Varghese N."/>
            <person name="Submissions S."/>
        </authorList>
    </citation>
    <scope>NUCLEOTIDE SEQUENCE [LARGE SCALE GENOMIC DNA]</scope>
    <source>
        <strain evidence="10">SM117</strain>
    </source>
</reference>
<proteinExistence type="inferred from homology"/>
<organism evidence="9 10">
    <name type="scientific">Novosphingobium mathurense</name>
    <dbReference type="NCBI Taxonomy" id="428990"/>
    <lineage>
        <taxon>Bacteria</taxon>
        <taxon>Pseudomonadati</taxon>
        <taxon>Pseudomonadota</taxon>
        <taxon>Alphaproteobacteria</taxon>
        <taxon>Sphingomonadales</taxon>
        <taxon>Sphingomonadaceae</taxon>
        <taxon>Novosphingobium</taxon>
    </lineage>
</organism>
<evidence type="ECO:0000256" key="3">
    <source>
        <dbReference type="ARBA" id="ARBA00022898"/>
    </source>
</evidence>
<evidence type="ECO:0000259" key="7">
    <source>
        <dbReference type="Pfam" id="PF00291"/>
    </source>
</evidence>
<name>A0A1U6I4B3_9SPHN</name>
<protein>
    <recommendedName>
        <fullName evidence="4">Cysteine synthase B</fullName>
    </recommendedName>
    <alternativeName>
        <fullName evidence="5">O-acetylserine (thiol)-lyase B</fullName>
    </alternativeName>
    <alternativeName>
        <fullName evidence="6">O-acetylserine sulfhydrylase B</fullName>
    </alternativeName>
</protein>
<dbReference type="RefSeq" id="WP_079730833.1">
    <property type="nucleotide sequence ID" value="NZ_FVZE01000004.1"/>
</dbReference>
<keyword evidence="3" id="KW-0663">Pyridoxal phosphate</keyword>
<evidence type="ECO:0000259" key="8">
    <source>
        <dbReference type="Pfam" id="PF00462"/>
    </source>
</evidence>
<dbReference type="InterPro" id="IPR050214">
    <property type="entry name" value="Cys_Synth/Cystath_Beta-Synth"/>
</dbReference>
<dbReference type="SUPFAM" id="SSF53686">
    <property type="entry name" value="Tryptophan synthase beta subunit-like PLP-dependent enzymes"/>
    <property type="match status" value="1"/>
</dbReference>
<dbReference type="FunFam" id="3.40.50.1100:FF:000003">
    <property type="entry name" value="Cystathionine beta-synthase"/>
    <property type="match status" value="1"/>
</dbReference>
<sequence length="505" mass="53938">MNKPHFPSTAGTCGVRNSILELIGNTPTLLAERLSPPGREIYLKFEAFNPMGSVKDRLALGLIEAAERDGTLKPGQTVVEATSGNTGIGLALVCARKGYPLVIVMAESFSVERRKILRYLGAKVVLTPAAQKGTGMLAKARELAETHGWFLPRQFENEANAEVHARTTAQEILADFAAAPLDAFVSGVGTGGTLAGVARALKAQSPATLIVGCEPDNAPLLSSGVMQDYAADGSPASSHPRFRPHLMQGWMPDFIPHVTAQAFEAGLVDRVMPVGGQEALDWSRRLAREEGVFCGISSGATFAAAYRLAETMPEGSRILAMIPDTGERYMTTPLFAGIEEAMNAEELAISTSSPNFRFDRPASPAPAPMQAEPADSEALAHVDAIVGDFTQPVVMFALQWCEFCWSARKLFDALGVPYRTVDLDGGEYADADWAGRIRRALAQRTGAPTIPQVYIGGRHVGGATELFDAHNSGALTGMLAKLGIEARDGAIGDAYSLLPQWMQPR</sequence>
<dbReference type="Gene3D" id="3.40.30.10">
    <property type="entry name" value="Glutaredoxin"/>
    <property type="match status" value="1"/>
</dbReference>
<dbReference type="InterPro" id="IPR036052">
    <property type="entry name" value="TrpB-like_PALP_sf"/>
</dbReference>
<dbReference type="CDD" id="cd01561">
    <property type="entry name" value="CBS_like"/>
    <property type="match status" value="1"/>
</dbReference>
<dbReference type="AlphaFoldDB" id="A0A1U6I4B3"/>
<dbReference type="InterPro" id="IPR036249">
    <property type="entry name" value="Thioredoxin-like_sf"/>
</dbReference>
<evidence type="ECO:0000313" key="10">
    <source>
        <dbReference type="Proteomes" id="UP000190989"/>
    </source>
</evidence>
<dbReference type="Gene3D" id="3.40.50.1100">
    <property type="match status" value="2"/>
</dbReference>